<dbReference type="InterPro" id="IPR000182">
    <property type="entry name" value="GNAT_dom"/>
</dbReference>
<sequence length="180" mass="19833">MPPKGVFLPLRLGGVVLGCGGLRTESEGVAEIKRMWVPPKLRGRGAGRALLSSLEEHARRMGFVRVRLDTAAELDEARPMYAKARPGRCTPRPGTWRSPPTTTTPTPRTGSRKTYADQDRSRLRCGCAHRDRRLRPPRFPAADRGPAAGVRRALRRGGPDTRRPGRVLPAPGPVPARLRR</sequence>
<dbReference type="RefSeq" id="WP_324265892.1">
    <property type="nucleotide sequence ID" value="NZ_JAWLNX010000007.1"/>
</dbReference>
<comment type="caution">
    <text evidence="5">The sequence shown here is derived from an EMBL/GenBank/DDBJ whole genome shotgun (WGS) entry which is preliminary data.</text>
</comment>
<dbReference type="CDD" id="cd04301">
    <property type="entry name" value="NAT_SF"/>
    <property type="match status" value="1"/>
</dbReference>
<feature type="domain" description="N-acetyltransferase" evidence="4">
    <location>
        <begin position="1"/>
        <end position="102"/>
    </location>
</feature>
<keyword evidence="6" id="KW-1185">Reference proteome</keyword>
<dbReference type="InterPro" id="IPR050832">
    <property type="entry name" value="Bact_Acetyltransf"/>
</dbReference>
<gene>
    <name evidence="5" type="ORF">R4I43_12865</name>
</gene>
<dbReference type="InterPro" id="IPR016181">
    <property type="entry name" value="Acyl_CoA_acyltransferase"/>
</dbReference>
<dbReference type="PANTHER" id="PTHR43877">
    <property type="entry name" value="AMINOALKYLPHOSPHONATE N-ACETYLTRANSFERASE-RELATED-RELATED"/>
    <property type="match status" value="1"/>
</dbReference>
<proteinExistence type="predicted"/>
<protein>
    <submittedName>
        <fullName evidence="5">GNAT family N-acetyltransferase</fullName>
    </submittedName>
</protein>
<evidence type="ECO:0000313" key="6">
    <source>
        <dbReference type="Proteomes" id="UP001327093"/>
    </source>
</evidence>
<feature type="compositionally biased region" description="Low complexity" evidence="3">
    <location>
        <begin position="90"/>
        <end position="109"/>
    </location>
</feature>
<keyword evidence="2" id="KW-0012">Acyltransferase</keyword>
<evidence type="ECO:0000256" key="2">
    <source>
        <dbReference type="ARBA" id="ARBA00023315"/>
    </source>
</evidence>
<dbReference type="Pfam" id="PF00583">
    <property type="entry name" value="Acetyltransf_1"/>
    <property type="match status" value="1"/>
</dbReference>
<reference evidence="5 6" key="1">
    <citation type="submission" date="2023-10" db="EMBL/GenBank/DDBJ databases">
        <title>Saccharopolyspora sp. nov., isolated from mangrove soil.</title>
        <authorList>
            <person name="Lu Y."/>
            <person name="Liu W."/>
        </authorList>
    </citation>
    <scope>NUCLEOTIDE SEQUENCE [LARGE SCALE GENOMIC DNA]</scope>
    <source>
        <strain evidence="5 6">S2-29</strain>
    </source>
</reference>
<dbReference type="PROSITE" id="PS51186">
    <property type="entry name" value="GNAT"/>
    <property type="match status" value="1"/>
</dbReference>
<dbReference type="PANTHER" id="PTHR43877:SF2">
    <property type="entry name" value="AMINOALKYLPHOSPHONATE N-ACETYLTRANSFERASE-RELATED"/>
    <property type="match status" value="1"/>
</dbReference>
<evidence type="ECO:0000256" key="1">
    <source>
        <dbReference type="ARBA" id="ARBA00022679"/>
    </source>
</evidence>
<accession>A0ABU6AA27</accession>
<evidence type="ECO:0000313" key="5">
    <source>
        <dbReference type="EMBL" id="MEB3368298.1"/>
    </source>
</evidence>
<keyword evidence="1" id="KW-0808">Transferase</keyword>
<evidence type="ECO:0000259" key="4">
    <source>
        <dbReference type="PROSITE" id="PS51186"/>
    </source>
</evidence>
<dbReference type="Gene3D" id="3.40.630.30">
    <property type="match status" value="1"/>
</dbReference>
<dbReference type="Proteomes" id="UP001327093">
    <property type="component" value="Unassembled WGS sequence"/>
</dbReference>
<dbReference type="SUPFAM" id="SSF55729">
    <property type="entry name" value="Acyl-CoA N-acyltransferases (Nat)"/>
    <property type="match status" value="1"/>
</dbReference>
<name>A0ABU6AA27_9PSEU</name>
<dbReference type="EMBL" id="JAWLNX010000007">
    <property type="protein sequence ID" value="MEB3368298.1"/>
    <property type="molecule type" value="Genomic_DNA"/>
</dbReference>
<evidence type="ECO:0000256" key="3">
    <source>
        <dbReference type="SAM" id="MobiDB-lite"/>
    </source>
</evidence>
<feature type="region of interest" description="Disordered" evidence="3">
    <location>
        <begin position="79"/>
        <end position="180"/>
    </location>
</feature>
<organism evidence="5 6">
    <name type="scientific">Saccharopolyspora mangrovi</name>
    <dbReference type="NCBI Taxonomy" id="3082379"/>
    <lineage>
        <taxon>Bacteria</taxon>
        <taxon>Bacillati</taxon>
        <taxon>Actinomycetota</taxon>
        <taxon>Actinomycetes</taxon>
        <taxon>Pseudonocardiales</taxon>
        <taxon>Pseudonocardiaceae</taxon>
        <taxon>Saccharopolyspora</taxon>
    </lineage>
</organism>